<comment type="subunit">
    <text evidence="4">Part of the 50S ribosomal subunit; part of the 5S rRNA/L5/L18/L25 subcomplex. Contacts the 5S rRNA and the P site tRNA. Forms a bridge to the 30S subunit in the 70S ribosome.</text>
</comment>
<dbReference type="Pfam" id="PF00281">
    <property type="entry name" value="Ribosomal_L5"/>
    <property type="match status" value="1"/>
</dbReference>
<dbReference type="SUPFAM" id="SSF55282">
    <property type="entry name" value="RL5-like"/>
    <property type="match status" value="1"/>
</dbReference>
<dbReference type="NCBIfam" id="NF000585">
    <property type="entry name" value="PRK00010.1"/>
    <property type="match status" value="1"/>
</dbReference>
<keyword evidence="3 4" id="KW-0687">Ribonucleoprotein</keyword>
<proteinExistence type="inferred from homology"/>
<feature type="domain" description="Large ribosomal subunit protein uL5 N-terminal" evidence="6">
    <location>
        <begin position="22"/>
        <end position="81"/>
    </location>
</feature>
<dbReference type="InterPro" id="IPR022803">
    <property type="entry name" value="Ribosomal_uL5_dom_sf"/>
</dbReference>
<dbReference type="EMBL" id="CP072648">
    <property type="protein sequence ID" value="QUW03482.1"/>
    <property type="molecule type" value="Genomic_DNA"/>
</dbReference>
<keyword evidence="9" id="KW-1185">Reference proteome</keyword>
<dbReference type="PANTHER" id="PTHR11994">
    <property type="entry name" value="60S RIBOSOMAL PROTEIN L11-RELATED"/>
    <property type="match status" value="1"/>
</dbReference>
<feature type="domain" description="Large ribosomal subunit protein uL5 C-terminal" evidence="7">
    <location>
        <begin position="85"/>
        <end position="178"/>
    </location>
</feature>
<evidence type="ECO:0000256" key="1">
    <source>
        <dbReference type="ARBA" id="ARBA00008553"/>
    </source>
</evidence>
<dbReference type="Pfam" id="PF00673">
    <property type="entry name" value="Ribosomal_L5_C"/>
    <property type="match status" value="1"/>
</dbReference>
<dbReference type="HAMAP" id="MF_01333_B">
    <property type="entry name" value="Ribosomal_uL5_B"/>
    <property type="match status" value="1"/>
</dbReference>
<reference evidence="8 9" key="1">
    <citation type="submission" date="2021-03" db="EMBL/GenBank/DDBJ databases">
        <title>Genomic and phenotypic characterization of Chloracidobacterium isolates provides evidence for multiple species.</title>
        <authorList>
            <person name="Saini M.K."/>
            <person name="Costas A.M.G."/>
            <person name="Tank M."/>
            <person name="Bryant D.A."/>
        </authorList>
    </citation>
    <scope>NUCLEOTIDE SEQUENCE [LARGE SCALE GENOMIC DNA]</scope>
    <source>
        <strain evidence="8 9">BV2-C</strain>
    </source>
</reference>
<evidence type="ECO:0000256" key="5">
    <source>
        <dbReference type="RuleBase" id="RU003930"/>
    </source>
</evidence>
<evidence type="ECO:0000256" key="4">
    <source>
        <dbReference type="HAMAP-Rule" id="MF_01333"/>
    </source>
</evidence>
<gene>
    <name evidence="4 8" type="primary">rplE</name>
    <name evidence="8" type="ORF">J8C06_03315</name>
</gene>
<dbReference type="PROSITE" id="PS00358">
    <property type="entry name" value="RIBOSOMAL_L5"/>
    <property type="match status" value="1"/>
</dbReference>
<dbReference type="Gene3D" id="3.30.1440.10">
    <property type="match status" value="1"/>
</dbReference>
<evidence type="ECO:0000313" key="9">
    <source>
        <dbReference type="Proteomes" id="UP000676506"/>
    </source>
</evidence>
<keyword evidence="4" id="KW-0699">rRNA-binding</keyword>
<comment type="function">
    <text evidence="4">This is 1 of the proteins that bind and probably mediate the attachment of the 5S RNA into the large ribosomal subunit, where it forms part of the central protuberance. In the 70S ribosome it contacts protein S13 of the 30S subunit (bridge B1b), connecting the 2 subunits; this bridge is implicated in subunit movement. Contacts the P site tRNA; the 5S rRNA and some of its associated proteins might help stabilize positioning of ribosome-bound tRNAs.</text>
</comment>
<comment type="similarity">
    <text evidence="1 4 5">Belongs to the universal ribosomal protein uL5 family.</text>
</comment>
<keyword evidence="2 4" id="KW-0689">Ribosomal protein</keyword>
<dbReference type="InterPro" id="IPR031310">
    <property type="entry name" value="Ribosomal_uL5_N"/>
</dbReference>
<protein>
    <recommendedName>
        <fullName evidence="4">Large ribosomal subunit protein uL5</fullName>
    </recommendedName>
</protein>
<organism evidence="8 9">
    <name type="scientific">Chloracidobacterium validum</name>
    <dbReference type="NCBI Taxonomy" id="2821543"/>
    <lineage>
        <taxon>Bacteria</taxon>
        <taxon>Pseudomonadati</taxon>
        <taxon>Acidobacteriota</taxon>
        <taxon>Terriglobia</taxon>
        <taxon>Terriglobales</taxon>
        <taxon>Acidobacteriaceae</taxon>
        <taxon>Chloracidobacterium</taxon>
    </lineage>
</organism>
<keyword evidence="4" id="KW-0694">RNA-binding</keyword>
<evidence type="ECO:0000259" key="7">
    <source>
        <dbReference type="Pfam" id="PF00673"/>
    </source>
</evidence>
<dbReference type="GO" id="GO:0005840">
    <property type="term" value="C:ribosome"/>
    <property type="evidence" value="ECO:0007669"/>
    <property type="project" value="UniProtKB-KW"/>
</dbReference>
<keyword evidence="4" id="KW-0820">tRNA-binding</keyword>
<evidence type="ECO:0000256" key="2">
    <source>
        <dbReference type="ARBA" id="ARBA00022980"/>
    </source>
</evidence>
<dbReference type="InterPro" id="IPR020930">
    <property type="entry name" value="Ribosomal_uL5_bac-type"/>
</dbReference>
<name>A0ABX8BAP5_9BACT</name>
<dbReference type="PIRSF" id="PIRSF002161">
    <property type="entry name" value="Ribosomal_L5"/>
    <property type="match status" value="1"/>
</dbReference>
<evidence type="ECO:0000256" key="3">
    <source>
        <dbReference type="ARBA" id="ARBA00023274"/>
    </source>
</evidence>
<dbReference type="RefSeq" id="WP_211429372.1">
    <property type="nucleotide sequence ID" value="NZ_CP072648.1"/>
</dbReference>
<dbReference type="Proteomes" id="UP000676506">
    <property type="component" value="Chromosome 1"/>
</dbReference>
<dbReference type="InterPro" id="IPR031309">
    <property type="entry name" value="Ribosomal_uL5_C"/>
</dbReference>
<evidence type="ECO:0000259" key="6">
    <source>
        <dbReference type="Pfam" id="PF00281"/>
    </source>
</evidence>
<accession>A0ABX8BAP5</accession>
<sequence length="180" mass="20740">MLDFERKEKIISRMREVFNYKNVMSVPKLEKIVINMGLGKDYISSKNIKVLESGLLELSLITGQKPVITRAKLSIAAFKLREKDPIGVMVTLRGRRMYEFFERLVNIALPRVRDFRGVPAKSFDGRGNYTLGIKEQIMFPEIDITKVEKFRGMNVTFVTSARTDEEARELLACLGMPFRK</sequence>
<dbReference type="InterPro" id="IPR020929">
    <property type="entry name" value="Ribosomal_uL5_CS"/>
</dbReference>
<dbReference type="InterPro" id="IPR002132">
    <property type="entry name" value="Ribosomal_uL5"/>
</dbReference>
<evidence type="ECO:0000313" key="8">
    <source>
        <dbReference type="EMBL" id="QUW03482.1"/>
    </source>
</evidence>